<dbReference type="Pfam" id="PF00675">
    <property type="entry name" value="Peptidase_M16"/>
    <property type="match status" value="1"/>
</dbReference>
<feature type="domain" description="Peptidase M16 C-terminal" evidence="3">
    <location>
        <begin position="217"/>
        <end position="393"/>
    </location>
</feature>
<keyword evidence="4" id="KW-0645">Protease</keyword>
<comment type="caution">
    <text evidence="4">The sequence shown here is derived from an EMBL/GenBank/DDBJ whole genome shotgun (WGS) entry which is preliminary data.</text>
</comment>
<dbReference type="RefSeq" id="WP_170106945.1">
    <property type="nucleotide sequence ID" value="NZ_QAON01000007.1"/>
</dbReference>
<organism evidence="4 5">
    <name type="scientific">Agitococcus lubricus</name>
    <dbReference type="NCBI Taxonomy" id="1077255"/>
    <lineage>
        <taxon>Bacteria</taxon>
        <taxon>Pseudomonadati</taxon>
        <taxon>Pseudomonadota</taxon>
        <taxon>Gammaproteobacteria</taxon>
        <taxon>Moraxellales</taxon>
        <taxon>Moraxellaceae</taxon>
        <taxon>Agitococcus</taxon>
    </lineage>
</organism>
<proteinExistence type="predicted"/>
<keyword evidence="4" id="KW-0378">Hydrolase</keyword>
<feature type="domain" description="Peptidase M16 N-terminal" evidence="2">
    <location>
        <begin position="69"/>
        <end position="170"/>
    </location>
</feature>
<dbReference type="GO" id="GO:0008233">
    <property type="term" value="F:peptidase activity"/>
    <property type="evidence" value="ECO:0007669"/>
    <property type="project" value="UniProtKB-KW"/>
</dbReference>
<dbReference type="InterPro" id="IPR050361">
    <property type="entry name" value="MPP/UQCRC_Complex"/>
</dbReference>
<name>A0A2T5IZL7_9GAMM</name>
<dbReference type="Gene3D" id="3.30.830.10">
    <property type="entry name" value="Metalloenzyme, LuxS/M16 peptidase-like"/>
    <property type="match status" value="2"/>
</dbReference>
<dbReference type="Pfam" id="PF05193">
    <property type="entry name" value="Peptidase_M16_C"/>
    <property type="match status" value="1"/>
</dbReference>
<keyword evidence="1" id="KW-0732">Signal</keyword>
<reference evidence="4 5" key="1">
    <citation type="submission" date="2018-04" db="EMBL/GenBank/DDBJ databases">
        <title>Genomic Encyclopedia of Archaeal and Bacterial Type Strains, Phase II (KMG-II): from individual species to whole genera.</title>
        <authorList>
            <person name="Goeker M."/>
        </authorList>
    </citation>
    <scope>NUCLEOTIDE SEQUENCE [LARGE SCALE GENOMIC DNA]</scope>
    <source>
        <strain evidence="4 5">DSM 5822</strain>
    </source>
</reference>
<evidence type="ECO:0000259" key="3">
    <source>
        <dbReference type="Pfam" id="PF05193"/>
    </source>
</evidence>
<evidence type="ECO:0000313" key="5">
    <source>
        <dbReference type="Proteomes" id="UP000244223"/>
    </source>
</evidence>
<evidence type="ECO:0000313" key="4">
    <source>
        <dbReference type="EMBL" id="PTQ89406.1"/>
    </source>
</evidence>
<dbReference type="InterPro" id="IPR007863">
    <property type="entry name" value="Peptidase_M16_C"/>
</dbReference>
<protein>
    <submittedName>
        <fullName evidence="4">Zinc protease</fullName>
    </submittedName>
</protein>
<sequence length="467" mass="50868">MKKTLLSLALLANLSYAAPEGTTVTAGPLTALDKLSSFNSVKSAPIPKRNIAIENWQTQNGAKVLFVAAQELPMVDVRLLFDAGSARDGDKFGLASLVSRMLDEGTPTRNTDQIAASFENIGATFSSAAYRDMFIVDLRVLSDPQYLEPALDVYSDIIANPIFPDAAFKRIFDGAQVGQQQKLQSPSAQASILFYQHLYGSHPYAHPSNGTPDSLKKITTNDLKQFHQQYFVANNATIAIVGALSREQAQQVAEKISRGLNAGQAAAKLNTVTPLAKAVHKHLSFPSQQTHIMMGQASIQRGNPDYEALYVGNEILGGGGFNSLLMNELREKRGLTYGVYSSIVPMHVQGPFIVSLSTRSDQTQQALDLLRTNLRQFIRDGVSDSQLQEAKDNILGSFPLSTSSNSSILAYLGSIGFYNLPLDYLDSFNERINRVTSSQIKAAFRKHIHPDKMLTVTVGQGITVANP</sequence>
<feature type="chain" id="PRO_5015425970" evidence="1">
    <location>
        <begin position="18"/>
        <end position="467"/>
    </location>
</feature>
<dbReference type="Proteomes" id="UP000244223">
    <property type="component" value="Unassembled WGS sequence"/>
</dbReference>
<dbReference type="AlphaFoldDB" id="A0A2T5IZL7"/>
<evidence type="ECO:0000256" key="1">
    <source>
        <dbReference type="SAM" id="SignalP"/>
    </source>
</evidence>
<dbReference type="SUPFAM" id="SSF63411">
    <property type="entry name" value="LuxS/MPP-like metallohydrolase"/>
    <property type="match status" value="2"/>
</dbReference>
<evidence type="ECO:0000259" key="2">
    <source>
        <dbReference type="Pfam" id="PF00675"/>
    </source>
</evidence>
<dbReference type="InterPro" id="IPR011249">
    <property type="entry name" value="Metalloenz_LuxS/M16"/>
</dbReference>
<keyword evidence="5" id="KW-1185">Reference proteome</keyword>
<dbReference type="GO" id="GO:0046872">
    <property type="term" value="F:metal ion binding"/>
    <property type="evidence" value="ECO:0007669"/>
    <property type="project" value="InterPro"/>
</dbReference>
<dbReference type="GO" id="GO:0006508">
    <property type="term" value="P:proteolysis"/>
    <property type="evidence" value="ECO:0007669"/>
    <property type="project" value="UniProtKB-KW"/>
</dbReference>
<dbReference type="PANTHER" id="PTHR11851">
    <property type="entry name" value="METALLOPROTEASE"/>
    <property type="match status" value="1"/>
</dbReference>
<gene>
    <name evidence="4" type="ORF">C8N29_107139</name>
</gene>
<accession>A0A2T5IZL7</accession>
<dbReference type="EMBL" id="QAON01000007">
    <property type="protein sequence ID" value="PTQ89406.1"/>
    <property type="molecule type" value="Genomic_DNA"/>
</dbReference>
<dbReference type="InterPro" id="IPR011765">
    <property type="entry name" value="Pept_M16_N"/>
</dbReference>
<feature type="signal peptide" evidence="1">
    <location>
        <begin position="1"/>
        <end position="17"/>
    </location>
</feature>
<dbReference type="PANTHER" id="PTHR11851:SF224">
    <property type="entry name" value="PROCESSING PROTEASE"/>
    <property type="match status" value="1"/>
</dbReference>